<evidence type="ECO:0000313" key="3">
    <source>
        <dbReference type="Proteomes" id="UP000315037"/>
    </source>
</evidence>
<evidence type="ECO:0000313" key="2">
    <source>
        <dbReference type="EMBL" id="TPW34523.1"/>
    </source>
</evidence>
<keyword evidence="3" id="KW-1185">Reference proteome</keyword>
<protein>
    <submittedName>
        <fullName evidence="2">YggT family protein</fullName>
    </submittedName>
</protein>
<name>A0A506UN17_9PROT</name>
<dbReference type="Pfam" id="PF02325">
    <property type="entry name" value="CCB3_YggT"/>
    <property type="match status" value="1"/>
</dbReference>
<dbReference type="AlphaFoldDB" id="A0A506UN17"/>
<keyword evidence="1" id="KW-0812">Transmembrane</keyword>
<feature type="transmembrane region" description="Helical" evidence="1">
    <location>
        <begin position="64"/>
        <end position="81"/>
    </location>
</feature>
<comment type="caution">
    <text evidence="2">The sequence shown here is derived from an EMBL/GenBank/DDBJ whole genome shotgun (WGS) entry which is preliminary data.</text>
</comment>
<sequence>MCLLKAYGWVVIVYCLISMVIGFDLGGLRNNRFLVTLYEILGRFVEPLLAPIRKLLPDTGMLDLSPIILLLLVQVFIPYLLRTSVGWLYMSL</sequence>
<reference evidence="2 3" key="1">
    <citation type="submission" date="2019-03" db="EMBL/GenBank/DDBJ databases">
        <title>The complete genome sequence of Neokomagataea sp. Jb2 NBRC113641.</title>
        <authorList>
            <person name="Chua K.-O."/>
            <person name="Chan K.-G."/>
            <person name="See-Too W.-S."/>
        </authorList>
    </citation>
    <scope>NUCLEOTIDE SEQUENCE [LARGE SCALE GENOMIC DNA]</scope>
    <source>
        <strain evidence="2 3">Jb2</strain>
    </source>
</reference>
<evidence type="ECO:0000256" key="1">
    <source>
        <dbReference type="SAM" id="Phobius"/>
    </source>
</evidence>
<gene>
    <name evidence="2" type="ORF">E3202_05520</name>
</gene>
<dbReference type="GO" id="GO:0016020">
    <property type="term" value="C:membrane"/>
    <property type="evidence" value="ECO:0007669"/>
    <property type="project" value="InterPro"/>
</dbReference>
<keyword evidence="1" id="KW-0472">Membrane</keyword>
<feature type="transmembrane region" description="Helical" evidence="1">
    <location>
        <begin position="6"/>
        <end position="26"/>
    </location>
</feature>
<organism evidence="2 3">
    <name type="scientific">Oecophyllibacter saccharovorans</name>
    <dbReference type="NCBI Taxonomy" id="2558360"/>
    <lineage>
        <taxon>Bacteria</taxon>
        <taxon>Pseudomonadati</taxon>
        <taxon>Pseudomonadota</taxon>
        <taxon>Alphaproteobacteria</taxon>
        <taxon>Acetobacterales</taxon>
        <taxon>Acetobacteraceae</taxon>
        <taxon>Oecophyllibacter</taxon>
    </lineage>
</organism>
<dbReference type="InterPro" id="IPR003425">
    <property type="entry name" value="CCB3/YggT"/>
</dbReference>
<proteinExistence type="predicted"/>
<accession>A0A506UN17</accession>
<dbReference type="Proteomes" id="UP000315037">
    <property type="component" value="Unassembled WGS sequence"/>
</dbReference>
<dbReference type="EMBL" id="SORZ01000002">
    <property type="protein sequence ID" value="TPW34523.1"/>
    <property type="molecule type" value="Genomic_DNA"/>
</dbReference>
<keyword evidence="1" id="KW-1133">Transmembrane helix</keyword>